<dbReference type="Pfam" id="PF00300">
    <property type="entry name" value="His_Phos_1"/>
    <property type="match status" value="2"/>
</dbReference>
<feature type="active site" description="Tele-phosphohistidine intermediate" evidence="1">
    <location>
        <position position="114"/>
    </location>
</feature>
<sequence length="395" mass="43580">MGSTVSSHSDADPDADVDNPPSRHVPTMPITLPASIPPSKLLEQEPEILLCRAAASPLSPQPSNAGTPRVPSIRVWDPCHIISPPPLLNTSTINSHNSPAIANQNSLEIVLISHGETEAALRPDLVAGRSPETALTARGERQARALAVFLKSRGVRFESVYSSPLDRARATASLVSRELDFPEHQIQTSESLTEMSLGQWEGLPRFEIYTPEINQLIERTNPDFAPPSGESLRQVSFRIVEFLNRVVLRLPEKFSLDQPDIKVLPFSRQNSMNLVYPDQKEASSPGSHWLNRPSLQRKKSGKSRLQFVGDSNDFEDDFSPREARTEGNVANLSGSIGVFTHSTLIKCLITALLDCSPVASQRICIDDSSVTVLEHSLRNGWQIKRMNDTSHLRLL</sequence>
<evidence type="ECO:0000256" key="2">
    <source>
        <dbReference type="PIRSR" id="PIRSR613078-2"/>
    </source>
</evidence>
<gene>
    <name evidence="4" type="ORF">LUZ62_086493</name>
</gene>
<dbReference type="Gene3D" id="3.40.50.1240">
    <property type="entry name" value="Phosphoglycerate mutase-like"/>
    <property type="match status" value="1"/>
</dbReference>
<dbReference type="InterPro" id="IPR029033">
    <property type="entry name" value="His_PPase_superfam"/>
</dbReference>
<dbReference type="SUPFAM" id="SSF53254">
    <property type="entry name" value="Phosphoglycerate mutase-like"/>
    <property type="match status" value="1"/>
</dbReference>
<evidence type="ECO:0000256" key="1">
    <source>
        <dbReference type="PIRSR" id="PIRSR613078-1"/>
    </source>
</evidence>
<dbReference type="AlphaFoldDB" id="A0AAV8C9P5"/>
<evidence type="ECO:0000256" key="3">
    <source>
        <dbReference type="SAM" id="MobiDB-lite"/>
    </source>
</evidence>
<evidence type="ECO:0000313" key="5">
    <source>
        <dbReference type="Proteomes" id="UP001140206"/>
    </source>
</evidence>
<feature type="region of interest" description="Disordered" evidence="3">
    <location>
        <begin position="277"/>
        <end position="320"/>
    </location>
</feature>
<dbReference type="InterPro" id="IPR013078">
    <property type="entry name" value="His_Pase_superF_clade-1"/>
</dbReference>
<dbReference type="EMBL" id="JAMFTS010000005">
    <property type="protein sequence ID" value="KAJ4752088.1"/>
    <property type="molecule type" value="Genomic_DNA"/>
</dbReference>
<evidence type="ECO:0008006" key="6">
    <source>
        <dbReference type="Google" id="ProtNLM"/>
    </source>
</evidence>
<accession>A0AAV8C9P5</accession>
<dbReference type="PANTHER" id="PTHR47927:SF2">
    <property type="entry name" value="PHOSPHOGLYCERATE MUTASE FAMILY PROTEIN"/>
    <property type="match status" value="1"/>
</dbReference>
<organism evidence="4 5">
    <name type="scientific">Rhynchospora pubera</name>
    <dbReference type="NCBI Taxonomy" id="906938"/>
    <lineage>
        <taxon>Eukaryota</taxon>
        <taxon>Viridiplantae</taxon>
        <taxon>Streptophyta</taxon>
        <taxon>Embryophyta</taxon>
        <taxon>Tracheophyta</taxon>
        <taxon>Spermatophyta</taxon>
        <taxon>Magnoliopsida</taxon>
        <taxon>Liliopsida</taxon>
        <taxon>Poales</taxon>
        <taxon>Cyperaceae</taxon>
        <taxon>Cyperoideae</taxon>
        <taxon>Rhynchosporeae</taxon>
        <taxon>Rhynchospora</taxon>
    </lineage>
</organism>
<feature type="binding site" evidence="2">
    <location>
        <position position="167"/>
    </location>
    <ligand>
        <name>substrate</name>
    </ligand>
</feature>
<dbReference type="Proteomes" id="UP001140206">
    <property type="component" value="Chromosome 5"/>
</dbReference>
<evidence type="ECO:0000313" key="4">
    <source>
        <dbReference type="EMBL" id="KAJ4752088.1"/>
    </source>
</evidence>
<feature type="region of interest" description="Disordered" evidence="3">
    <location>
        <begin position="1"/>
        <end position="27"/>
    </location>
</feature>
<name>A0AAV8C9P5_9POAL</name>
<dbReference type="PANTHER" id="PTHR47927">
    <property type="entry name" value="PUTATIVE-RELATED"/>
    <property type="match status" value="1"/>
</dbReference>
<proteinExistence type="predicted"/>
<protein>
    <recommendedName>
        <fullName evidence="6">Phosphoglycerate mutase</fullName>
    </recommendedName>
</protein>
<comment type="caution">
    <text evidence="4">The sequence shown here is derived from an EMBL/GenBank/DDBJ whole genome shotgun (WGS) entry which is preliminary data.</text>
</comment>
<keyword evidence="5" id="KW-1185">Reference proteome</keyword>
<feature type="active site" description="Proton donor/acceptor" evidence="1">
    <location>
        <position position="194"/>
    </location>
</feature>
<dbReference type="CDD" id="cd07067">
    <property type="entry name" value="HP_PGM_like"/>
    <property type="match status" value="1"/>
</dbReference>
<dbReference type="SMART" id="SM00855">
    <property type="entry name" value="PGAM"/>
    <property type="match status" value="1"/>
</dbReference>
<reference evidence="4" key="1">
    <citation type="submission" date="2022-08" db="EMBL/GenBank/DDBJ databases">
        <authorList>
            <person name="Marques A."/>
        </authorList>
    </citation>
    <scope>NUCLEOTIDE SEQUENCE</scope>
    <source>
        <strain evidence="4">RhyPub2mFocal</strain>
        <tissue evidence="4">Leaves</tissue>
    </source>
</reference>